<sequence length="218" mass="24892">MDHRRNRSTLALAVLSLLGEAERYGEGALHPYRMQQLIKERGKDEVVNVGQRASLYRTIERLEKAGLVHAARTAQDPGRPERTLYALTEQGRVVWREWMLDVLATPGRDFPEFPAAIAFIPLLTPQDVREQLDRRAAALRTKLSRMDEKSEEVAWLPMFLALESEYQRAALVFELDWVTAVLADLASGSLTWDEQWLRAQGEPRHRSARAARADHPAR</sequence>
<evidence type="ECO:0000259" key="1">
    <source>
        <dbReference type="Pfam" id="PF03551"/>
    </source>
</evidence>
<dbReference type="KEGG" id="kal:KALB_7705"/>
<organism evidence="2 3">
    <name type="scientific">Kutzneria albida DSM 43870</name>
    <dbReference type="NCBI Taxonomy" id="1449976"/>
    <lineage>
        <taxon>Bacteria</taxon>
        <taxon>Bacillati</taxon>
        <taxon>Actinomycetota</taxon>
        <taxon>Actinomycetes</taxon>
        <taxon>Pseudonocardiales</taxon>
        <taxon>Pseudonocardiaceae</taxon>
        <taxon>Kutzneria</taxon>
    </lineage>
</organism>
<dbReference type="eggNOG" id="COG1695">
    <property type="taxonomic scope" value="Bacteria"/>
</dbReference>
<dbReference type="InterPro" id="IPR005149">
    <property type="entry name" value="Tscrpt_reg_PadR_N"/>
</dbReference>
<dbReference type="Pfam" id="PF03551">
    <property type="entry name" value="PadR"/>
    <property type="match status" value="1"/>
</dbReference>
<dbReference type="Gene3D" id="1.10.10.10">
    <property type="entry name" value="Winged helix-like DNA-binding domain superfamily/Winged helix DNA-binding domain"/>
    <property type="match status" value="1"/>
</dbReference>
<dbReference type="HOGENOM" id="CLU_089258_4_0_11"/>
<evidence type="ECO:0000313" key="3">
    <source>
        <dbReference type="Proteomes" id="UP000019225"/>
    </source>
</evidence>
<dbReference type="Proteomes" id="UP000019225">
    <property type="component" value="Chromosome"/>
</dbReference>
<accession>W5WJL8</accession>
<reference evidence="2 3" key="1">
    <citation type="journal article" date="2014" name="BMC Genomics">
        <title>Complete genome sequence of producer of the glycopeptide antibiotic Aculeximycin Kutzneria albida DSM 43870T, a representative of minor genus of Pseudonocardiaceae.</title>
        <authorList>
            <person name="Rebets Y."/>
            <person name="Tokovenko B."/>
            <person name="Lushchyk I."/>
            <person name="Ruckert C."/>
            <person name="Zaburannyi N."/>
            <person name="Bechthold A."/>
            <person name="Kalinowski J."/>
            <person name="Luzhetskyy A."/>
        </authorList>
    </citation>
    <scope>NUCLEOTIDE SEQUENCE [LARGE SCALE GENOMIC DNA]</scope>
    <source>
        <strain evidence="2">DSM 43870</strain>
    </source>
</reference>
<dbReference type="InterPro" id="IPR036388">
    <property type="entry name" value="WH-like_DNA-bd_sf"/>
</dbReference>
<dbReference type="RefSeq" id="WP_025360892.1">
    <property type="nucleotide sequence ID" value="NZ_CP007155.1"/>
</dbReference>
<dbReference type="InterPro" id="IPR052509">
    <property type="entry name" value="Metal_resp_DNA-bind_regulator"/>
</dbReference>
<keyword evidence="3" id="KW-1185">Reference proteome</keyword>
<protein>
    <recommendedName>
        <fullName evidence="1">Transcription regulator PadR N-terminal domain-containing protein</fullName>
    </recommendedName>
</protein>
<proteinExistence type="predicted"/>
<dbReference type="PANTHER" id="PTHR33169">
    <property type="entry name" value="PADR-FAMILY TRANSCRIPTIONAL REGULATOR"/>
    <property type="match status" value="1"/>
</dbReference>
<evidence type="ECO:0000313" key="2">
    <source>
        <dbReference type="EMBL" id="AHI01063.1"/>
    </source>
</evidence>
<feature type="domain" description="Transcription regulator PadR N-terminal" evidence="1">
    <location>
        <begin position="15"/>
        <end position="95"/>
    </location>
</feature>
<dbReference type="PATRIC" id="fig|1449976.3.peg.7739"/>
<dbReference type="InterPro" id="IPR036390">
    <property type="entry name" value="WH_DNA-bd_sf"/>
</dbReference>
<dbReference type="OrthoDB" id="8443918at2"/>
<dbReference type="STRING" id="1449976.KALB_7705"/>
<dbReference type="PANTHER" id="PTHR33169:SF14">
    <property type="entry name" value="TRANSCRIPTIONAL REGULATOR RV3488"/>
    <property type="match status" value="1"/>
</dbReference>
<dbReference type="EMBL" id="CP007155">
    <property type="protein sequence ID" value="AHI01063.1"/>
    <property type="molecule type" value="Genomic_DNA"/>
</dbReference>
<dbReference type="AlphaFoldDB" id="W5WJL8"/>
<name>W5WJL8_9PSEU</name>
<gene>
    <name evidence="2" type="ORF">KALB_7705</name>
</gene>
<dbReference type="SUPFAM" id="SSF46785">
    <property type="entry name" value="Winged helix' DNA-binding domain"/>
    <property type="match status" value="1"/>
</dbReference>